<feature type="transmembrane region" description="Helical" evidence="7">
    <location>
        <begin position="218"/>
        <end position="248"/>
    </location>
</feature>
<dbReference type="InterPro" id="IPR004681">
    <property type="entry name" value="TRAP_DctM"/>
</dbReference>
<comment type="subcellular location">
    <subcellularLocation>
        <location evidence="1">Cell inner membrane</location>
        <topology evidence="1">Multi-pass membrane protein</topology>
    </subcellularLocation>
</comment>
<feature type="domain" description="TRAP C4-dicarboxylate transport system permease DctM subunit" evidence="8">
    <location>
        <begin position="2"/>
        <end position="321"/>
    </location>
</feature>
<keyword evidence="6 7" id="KW-0472">Membrane</keyword>
<organism evidence="9">
    <name type="scientific">bioreactor metagenome</name>
    <dbReference type="NCBI Taxonomy" id="1076179"/>
    <lineage>
        <taxon>unclassified sequences</taxon>
        <taxon>metagenomes</taxon>
        <taxon>ecological metagenomes</taxon>
    </lineage>
</organism>
<evidence type="ECO:0000256" key="1">
    <source>
        <dbReference type="ARBA" id="ARBA00004429"/>
    </source>
</evidence>
<accession>A0A645AKS2</accession>
<dbReference type="GO" id="GO:0022857">
    <property type="term" value="F:transmembrane transporter activity"/>
    <property type="evidence" value="ECO:0007669"/>
    <property type="project" value="TreeGrafter"/>
</dbReference>
<evidence type="ECO:0000256" key="2">
    <source>
        <dbReference type="ARBA" id="ARBA00022475"/>
    </source>
</evidence>
<dbReference type="PANTHER" id="PTHR33362:SF3">
    <property type="entry name" value="SIALIC ACID TRAP TRANSPORTER PERMEASE PROTEIN SIAT"/>
    <property type="match status" value="1"/>
</dbReference>
<dbReference type="NCBIfam" id="TIGR00786">
    <property type="entry name" value="dctM"/>
    <property type="match status" value="1"/>
</dbReference>
<gene>
    <name evidence="9" type="primary">dctM_55</name>
    <name evidence="9" type="ORF">SDC9_100591</name>
</gene>
<keyword evidence="4 7" id="KW-0812">Transmembrane</keyword>
<name>A0A645AKS2_9ZZZZ</name>
<keyword evidence="5 7" id="KW-1133">Transmembrane helix</keyword>
<evidence type="ECO:0000256" key="4">
    <source>
        <dbReference type="ARBA" id="ARBA00022692"/>
    </source>
</evidence>
<dbReference type="PANTHER" id="PTHR33362">
    <property type="entry name" value="SIALIC ACID TRAP TRANSPORTER PERMEASE PROTEIN SIAT-RELATED"/>
    <property type="match status" value="1"/>
</dbReference>
<dbReference type="InterPro" id="IPR010656">
    <property type="entry name" value="DctM"/>
</dbReference>
<evidence type="ECO:0000256" key="7">
    <source>
        <dbReference type="SAM" id="Phobius"/>
    </source>
</evidence>
<feature type="transmembrane region" description="Helical" evidence="7">
    <location>
        <begin position="304"/>
        <end position="325"/>
    </location>
</feature>
<feature type="transmembrane region" description="Helical" evidence="7">
    <location>
        <begin position="75"/>
        <end position="99"/>
    </location>
</feature>
<evidence type="ECO:0000256" key="6">
    <source>
        <dbReference type="ARBA" id="ARBA00023136"/>
    </source>
</evidence>
<evidence type="ECO:0000256" key="5">
    <source>
        <dbReference type="ARBA" id="ARBA00022989"/>
    </source>
</evidence>
<dbReference type="Pfam" id="PF06808">
    <property type="entry name" value="DctM"/>
    <property type="match status" value="1"/>
</dbReference>
<keyword evidence="2" id="KW-1003">Cell membrane</keyword>
<evidence type="ECO:0000313" key="9">
    <source>
        <dbReference type="EMBL" id="MPM53822.1"/>
    </source>
</evidence>
<dbReference type="EMBL" id="VSSQ01014518">
    <property type="protein sequence ID" value="MPM53822.1"/>
    <property type="molecule type" value="Genomic_DNA"/>
</dbReference>
<comment type="caution">
    <text evidence="9">The sequence shown here is derived from an EMBL/GenBank/DDBJ whole genome shotgun (WGS) entry which is preliminary data.</text>
</comment>
<sequence length="330" mass="34857">MVIVASAFFAAMTGSGAACVAAIGGMMIPALVKNGYDIDFASALQAAGGTLGPMIPPSILMVLYSVSTNNSVGDMLLAGLFPGILMAVSMMIVTVIISIKKGYGSSEKFSLKRVVVSFKESIWALLTPVTILGGIYSGIFTPTEAAAFSCLYAMIVGLFIYKELTFKALLKCLFNSIKGTGIILGIVAVTQLFSWIMTREGLPQQIAMLSSTISDNPYVFMSIISVILLVVGMFLDPVPAVLIFAPILTPSAIAMGINPIHFGVVMVATFCIGLVTPPVGMTLFVASNISKRPVLVVGKKAMPFIFAMLFAILLIIFVPQISLFLPSLGK</sequence>
<proteinExistence type="predicted"/>
<dbReference type="GO" id="GO:0005886">
    <property type="term" value="C:plasma membrane"/>
    <property type="evidence" value="ECO:0007669"/>
    <property type="project" value="UniProtKB-SubCell"/>
</dbReference>
<evidence type="ECO:0000256" key="3">
    <source>
        <dbReference type="ARBA" id="ARBA00022519"/>
    </source>
</evidence>
<feature type="transmembrane region" description="Helical" evidence="7">
    <location>
        <begin position="145"/>
        <end position="161"/>
    </location>
</feature>
<dbReference type="AlphaFoldDB" id="A0A645AKS2"/>
<protein>
    <submittedName>
        <fullName evidence="9">C4-dicarboxylate TRAP transporter large permease protein DctM</fullName>
    </submittedName>
</protein>
<keyword evidence="3" id="KW-0997">Cell inner membrane</keyword>
<feature type="transmembrane region" description="Helical" evidence="7">
    <location>
        <begin position="260"/>
        <end position="284"/>
    </location>
</feature>
<feature type="transmembrane region" description="Helical" evidence="7">
    <location>
        <begin position="181"/>
        <end position="198"/>
    </location>
</feature>
<evidence type="ECO:0000259" key="8">
    <source>
        <dbReference type="Pfam" id="PF06808"/>
    </source>
</evidence>
<reference evidence="9" key="1">
    <citation type="submission" date="2019-08" db="EMBL/GenBank/DDBJ databases">
        <authorList>
            <person name="Kucharzyk K."/>
            <person name="Murdoch R.W."/>
            <person name="Higgins S."/>
            <person name="Loffler F."/>
        </authorList>
    </citation>
    <scope>NUCLEOTIDE SEQUENCE</scope>
</reference>